<feature type="compositionally biased region" description="Polar residues" evidence="1">
    <location>
        <begin position="130"/>
        <end position="143"/>
    </location>
</feature>
<dbReference type="AlphaFoldDB" id="A0A8J3YZT3"/>
<accession>A0A8J3YZT3</accession>
<feature type="region of interest" description="Disordered" evidence="1">
    <location>
        <begin position="114"/>
        <end position="149"/>
    </location>
</feature>
<name>A0A8J3YZT3_9ACTN</name>
<keyword evidence="2" id="KW-0812">Transmembrane</keyword>
<keyword evidence="3" id="KW-0732">Signal</keyword>
<sequence length="199" mass="20275">MRRAITTLAALLAVLLLGATPAAAHGGKIKLEVAGDGATGVTVRALYQSDGHPVEDKVLRLTLTATADGGRTAGPFDLGPAAEGRGFYSSGAVLTPGRWTVVVTAADPNVIRAESTVDARTPQAAPAASTPVSPDATKTTTPETDAASGSGGTWWTVAFLVALALAGVTLILVRRRASPNASRRPTGRPVPTGRPRRHG</sequence>
<keyword evidence="2" id="KW-0472">Membrane</keyword>
<feature type="chain" id="PRO_5035193079" description="YtkA-like domain-containing protein" evidence="3">
    <location>
        <begin position="25"/>
        <end position="199"/>
    </location>
</feature>
<reference evidence="4" key="1">
    <citation type="submission" date="2021-01" db="EMBL/GenBank/DDBJ databases">
        <title>Whole genome shotgun sequence of Virgisporangium aurantiacum NBRC 16421.</title>
        <authorList>
            <person name="Komaki H."/>
            <person name="Tamura T."/>
        </authorList>
    </citation>
    <scope>NUCLEOTIDE SEQUENCE</scope>
    <source>
        <strain evidence="4">NBRC 16421</strain>
    </source>
</reference>
<keyword evidence="2" id="KW-1133">Transmembrane helix</keyword>
<evidence type="ECO:0000256" key="1">
    <source>
        <dbReference type="SAM" id="MobiDB-lite"/>
    </source>
</evidence>
<dbReference type="EMBL" id="BOPG01000003">
    <property type="protein sequence ID" value="GIJ52701.1"/>
    <property type="molecule type" value="Genomic_DNA"/>
</dbReference>
<organism evidence="4 5">
    <name type="scientific">Virgisporangium aurantiacum</name>
    <dbReference type="NCBI Taxonomy" id="175570"/>
    <lineage>
        <taxon>Bacteria</taxon>
        <taxon>Bacillati</taxon>
        <taxon>Actinomycetota</taxon>
        <taxon>Actinomycetes</taxon>
        <taxon>Micromonosporales</taxon>
        <taxon>Micromonosporaceae</taxon>
        <taxon>Virgisporangium</taxon>
    </lineage>
</organism>
<dbReference type="Proteomes" id="UP000612585">
    <property type="component" value="Unassembled WGS sequence"/>
</dbReference>
<feature type="compositionally biased region" description="Low complexity" evidence="1">
    <location>
        <begin position="177"/>
        <end position="193"/>
    </location>
</feature>
<feature type="signal peptide" evidence="3">
    <location>
        <begin position="1"/>
        <end position="24"/>
    </location>
</feature>
<comment type="caution">
    <text evidence="4">The sequence shown here is derived from an EMBL/GenBank/DDBJ whole genome shotgun (WGS) entry which is preliminary data.</text>
</comment>
<feature type="region of interest" description="Disordered" evidence="1">
    <location>
        <begin position="177"/>
        <end position="199"/>
    </location>
</feature>
<evidence type="ECO:0000313" key="4">
    <source>
        <dbReference type="EMBL" id="GIJ52701.1"/>
    </source>
</evidence>
<evidence type="ECO:0000256" key="2">
    <source>
        <dbReference type="SAM" id="Phobius"/>
    </source>
</evidence>
<proteinExistence type="predicted"/>
<evidence type="ECO:0000313" key="5">
    <source>
        <dbReference type="Proteomes" id="UP000612585"/>
    </source>
</evidence>
<dbReference type="RefSeq" id="WP_203986004.1">
    <property type="nucleotide sequence ID" value="NZ_BOPG01000003.1"/>
</dbReference>
<evidence type="ECO:0008006" key="6">
    <source>
        <dbReference type="Google" id="ProtNLM"/>
    </source>
</evidence>
<gene>
    <name evidence="4" type="ORF">Vau01_002170</name>
</gene>
<feature type="transmembrane region" description="Helical" evidence="2">
    <location>
        <begin position="154"/>
        <end position="173"/>
    </location>
</feature>
<evidence type="ECO:0000256" key="3">
    <source>
        <dbReference type="SAM" id="SignalP"/>
    </source>
</evidence>
<protein>
    <recommendedName>
        <fullName evidence="6">YtkA-like domain-containing protein</fullName>
    </recommendedName>
</protein>
<keyword evidence="5" id="KW-1185">Reference proteome</keyword>